<evidence type="ECO:0000256" key="4">
    <source>
        <dbReference type="ARBA" id="ARBA00022490"/>
    </source>
</evidence>
<keyword evidence="4" id="KW-0963">Cytoplasm</keyword>
<evidence type="ECO:0000259" key="11">
    <source>
        <dbReference type="Pfam" id="PF01636"/>
    </source>
</evidence>
<feature type="domain" description="Aminoglycoside phosphotransferase" evidence="11">
    <location>
        <begin position="220"/>
        <end position="433"/>
    </location>
</feature>
<dbReference type="RefSeq" id="WP_156548177.1">
    <property type="nucleotide sequence ID" value="NZ_JABAEJ010000005.1"/>
</dbReference>
<sequence>MIASTTSLSQASLHVSLADEAATIQFGEDLALALKPGDCLALHGDLGAGKSTLARALLRALADDDDLEVPSPTFTLVQSYELRIPAAHFDLYRLGDASELDELGFDEALDTGICLVEWPERAEDRLPKTTIGLHYGFPPDGGRQLTISGPEDRLSRIRRVLAIRTFLDANGMAGARRRFLTGDADYRAYETARMEGQPQRIVMDSPKRPATPIIRLGKTYPELVHLAQDHRAFVAIDQLLKDAGLTVPKIYASDSDGILLIEDLGQDGILDAQGQPVAERYMDAVAALAFLHGQNVSREISVSPDHIHRIPDFDAAAMGFETELLLDWYMPFTLSRQPSDEEREAYLALWSDMFRQIHDRNSLVLRDVHSPNLLWQERKQGIARVGLIDFQDAMIGPAAYDVASLIQDARVTIEPELQKRLLDHYLTLRRAEAGFDESAFLQDFAIMAAQRNCKLVGLWVRLMKRDGKPGYVQHMPRTLAYLAGALEHEALTPLKDWLSTHGLLQRG</sequence>
<organism evidence="12 13">
    <name type="scientific">Agrobacterium vitis</name>
    <name type="common">Rhizobium vitis</name>
    <dbReference type="NCBI Taxonomy" id="373"/>
    <lineage>
        <taxon>Bacteria</taxon>
        <taxon>Pseudomonadati</taxon>
        <taxon>Pseudomonadota</taxon>
        <taxon>Alphaproteobacteria</taxon>
        <taxon>Hyphomicrobiales</taxon>
        <taxon>Rhizobiaceae</taxon>
        <taxon>Rhizobium/Agrobacterium group</taxon>
        <taxon>Agrobacterium</taxon>
    </lineage>
</organism>
<evidence type="ECO:0000256" key="9">
    <source>
        <dbReference type="ARBA" id="ARBA00022842"/>
    </source>
</evidence>
<name>A0AAE4WE76_AGRVI</name>
<keyword evidence="8" id="KW-0067">ATP-binding</keyword>
<dbReference type="InterPro" id="IPR027417">
    <property type="entry name" value="P-loop_NTPase"/>
</dbReference>
<reference evidence="12 13" key="1">
    <citation type="submission" date="2019-12" db="EMBL/GenBank/DDBJ databases">
        <title>Whole-genome sequencing of Allorhizobium vitis.</title>
        <authorList>
            <person name="Gan H.M."/>
            <person name="Szegedi E."/>
            <person name="Burr T."/>
            <person name="Savka M.A."/>
        </authorList>
    </citation>
    <scope>NUCLEOTIDE SEQUENCE [LARGE SCALE GENOMIC DNA]</scope>
    <source>
        <strain evidence="12 13">CG989</strain>
    </source>
</reference>
<comment type="caution">
    <text evidence="12">The sequence shown here is derived from an EMBL/GenBank/DDBJ whole genome shotgun (WGS) entry which is preliminary data.</text>
</comment>
<evidence type="ECO:0000256" key="5">
    <source>
        <dbReference type="ARBA" id="ARBA00022694"/>
    </source>
</evidence>
<evidence type="ECO:0000256" key="1">
    <source>
        <dbReference type="ARBA" id="ARBA00004496"/>
    </source>
</evidence>
<keyword evidence="7" id="KW-0547">Nucleotide-binding</keyword>
<dbReference type="Gene3D" id="3.40.50.300">
    <property type="entry name" value="P-loop containing nucleotide triphosphate hydrolases"/>
    <property type="match status" value="1"/>
</dbReference>
<dbReference type="Pfam" id="PF01636">
    <property type="entry name" value="APH"/>
    <property type="match status" value="1"/>
</dbReference>
<dbReference type="SUPFAM" id="SSF56112">
    <property type="entry name" value="Protein kinase-like (PK-like)"/>
    <property type="match status" value="1"/>
</dbReference>
<dbReference type="EMBL" id="WPHM01000005">
    <property type="protein sequence ID" value="MUZ58295.1"/>
    <property type="molecule type" value="Genomic_DNA"/>
</dbReference>
<dbReference type="InterPro" id="IPR003442">
    <property type="entry name" value="T6A_TsaE"/>
</dbReference>
<comment type="similarity">
    <text evidence="2">Belongs to the TsaE family.</text>
</comment>
<accession>A0AAE4WE76</accession>
<proteinExistence type="inferred from homology"/>
<evidence type="ECO:0000313" key="13">
    <source>
        <dbReference type="Proteomes" id="UP000436692"/>
    </source>
</evidence>
<comment type="subcellular location">
    <subcellularLocation>
        <location evidence="1">Cytoplasm</location>
    </subcellularLocation>
</comment>
<evidence type="ECO:0000313" key="12">
    <source>
        <dbReference type="EMBL" id="MUZ58295.1"/>
    </source>
</evidence>
<dbReference type="PIRSF" id="PIRSF036599">
    <property type="entry name" value="AtpPhos"/>
    <property type="match status" value="1"/>
</dbReference>
<protein>
    <recommendedName>
        <fullName evidence="3">tRNA threonylcarbamoyladenosine biosynthesis protein TsaE</fullName>
    </recommendedName>
    <alternativeName>
        <fullName evidence="10">t(6)A37 threonylcarbamoyladenosine biosynthesis protein TsaE</fullName>
    </alternativeName>
</protein>
<dbReference type="Gene3D" id="3.30.200.20">
    <property type="entry name" value="Phosphorylase Kinase, domain 1"/>
    <property type="match status" value="1"/>
</dbReference>
<dbReference type="GO" id="GO:0005524">
    <property type="term" value="F:ATP binding"/>
    <property type="evidence" value="ECO:0007669"/>
    <property type="project" value="UniProtKB-KW"/>
</dbReference>
<gene>
    <name evidence="12" type="primary">tsaE</name>
    <name evidence="12" type="ORF">GOZ95_12615</name>
</gene>
<keyword evidence="5" id="KW-0819">tRNA processing</keyword>
<evidence type="ECO:0000256" key="2">
    <source>
        <dbReference type="ARBA" id="ARBA00007599"/>
    </source>
</evidence>
<evidence type="ECO:0000256" key="3">
    <source>
        <dbReference type="ARBA" id="ARBA00019010"/>
    </source>
</evidence>
<dbReference type="InterPro" id="IPR011009">
    <property type="entry name" value="Kinase-like_dom_sf"/>
</dbReference>
<dbReference type="GO" id="GO:0002949">
    <property type="term" value="P:tRNA threonylcarbamoyladenosine modification"/>
    <property type="evidence" value="ECO:0007669"/>
    <property type="project" value="InterPro"/>
</dbReference>
<evidence type="ECO:0000256" key="10">
    <source>
        <dbReference type="ARBA" id="ARBA00032441"/>
    </source>
</evidence>
<evidence type="ECO:0000256" key="7">
    <source>
        <dbReference type="ARBA" id="ARBA00022741"/>
    </source>
</evidence>
<dbReference type="Gene3D" id="3.90.1200.10">
    <property type="match status" value="1"/>
</dbReference>
<dbReference type="PANTHER" id="PTHR33540">
    <property type="entry name" value="TRNA THREONYLCARBAMOYLADENOSINE BIOSYNTHESIS PROTEIN TSAE"/>
    <property type="match status" value="1"/>
</dbReference>
<dbReference type="GO" id="GO:0046872">
    <property type="term" value="F:metal ion binding"/>
    <property type="evidence" value="ECO:0007669"/>
    <property type="project" value="UniProtKB-KW"/>
</dbReference>
<dbReference type="GO" id="GO:0005737">
    <property type="term" value="C:cytoplasm"/>
    <property type="evidence" value="ECO:0007669"/>
    <property type="project" value="UniProtKB-SubCell"/>
</dbReference>
<dbReference type="InterPro" id="IPR012180">
    <property type="entry name" value="Bifunc_ATPase/PTrfase"/>
</dbReference>
<evidence type="ECO:0000256" key="6">
    <source>
        <dbReference type="ARBA" id="ARBA00022723"/>
    </source>
</evidence>
<dbReference type="Proteomes" id="UP000436692">
    <property type="component" value="Unassembled WGS sequence"/>
</dbReference>
<dbReference type="SUPFAM" id="SSF52540">
    <property type="entry name" value="P-loop containing nucleoside triphosphate hydrolases"/>
    <property type="match status" value="1"/>
</dbReference>
<keyword evidence="6" id="KW-0479">Metal-binding</keyword>
<dbReference type="PANTHER" id="PTHR33540:SF2">
    <property type="entry name" value="TRNA THREONYLCARBAMOYLADENOSINE BIOSYNTHESIS PROTEIN TSAE"/>
    <property type="match status" value="1"/>
</dbReference>
<evidence type="ECO:0000256" key="8">
    <source>
        <dbReference type="ARBA" id="ARBA00022840"/>
    </source>
</evidence>
<keyword evidence="9" id="KW-0460">Magnesium</keyword>
<dbReference type="InterPro" id="IPR002575">
    <property type="entry name" value="Aminoglycoside_PTrfase"/>
</dbReference>
<dbReference type="NCBIfam" id="TIGR00150">
    <property type="entry name" value="T6A_YjeE"/>
    <property type="match status" value="1"/>
</dbReference>
<dbReference type="AlphaFoldDB" id="A0AAE4WE76"/>
<dbReference type="Pfam" id="PF02367">
    <property type="entry name" value="TsaE"/>
    <property type="match status" value="1"/>
</dbReference>